<accession>A0A1S2M2R9</accession>
<proteinExistence type="inferred from homology"/>
<dbReference type="InterPro" id="IPR037294">
    <property type="entry name" value="ABC_BtuC-like"/>
</dbReference>
<evidence type="ECO:0000256" key="8">
    <source>
        <dbReference type="SAM" id="Phobius"/>
    </source>
</evidence>
<comment type="subcellular location">
    <subcellularLocation>
        <location evidence="1">Cell membrane</location>
        <topology evidence="1">Multi-pass membrane protein</topology>
    </subcellularLocation>
</comment>
<dbReference type="SUPFAM" id="SSF81345">
    <property type="entry name" value="ABC transporter involved in vitamin B12 uptake, BtuC"/>
    <property type="match status" value="1"/>
</dbReference>
<dbReference type="Gene3D" id="1.10.3470.10">
    <property type="entry name" value="ABC transporter involved in vitamin B12 uptake, BtuC"/>
    <property type="match status" value="1"/>
</dbReference>
<sequence>MNILFALLKPVPSKEPSENKMEQGDPRKKKRWIVLITAISLVVLSIIYGLITGAVSISVSDVWKALFGSEEGLYSQIVYDLRLPRVLTGLLVGASLATAGALLQGVMRNPLADPGIVGVSAGAGLVAVIMMILFPLHLHLLPLGAFIGALTTTLVIYVLANTGSGGSPYKIILAGIAVNSLLGAAMTAVMVLYSDRVQAVLPWLAGGLGGRSWPHFSIIFPYATIGLILAFFAIRHANLLLLGDEVAKLLGHNVEKSRLFLIILSAFLAGAAVSVAGLIGFVGLVVPHIARMLVGNDYKFLLPISALGGAFLVVFADTAARSWFDPVELPVGILLAFLGAPFFLYLLHRGGIKVGK</sequence>
<protein>
    <submittedName>
        <fullName evidence="9">Iron ABC transporter permease</fullName>
    </submittedName>
</protein>
<dbReference type="CDD" id="cd06550">
    <property type="entry name" value="TM_ABC_iron-siderophores_like"/>
    <property type="match status" value="1"/>
</dbReference>
<feature type="transmembrane region" description="Helical" evidence="8">
    <location>
        <begin position="298"/>
        <end position="315"/>
    </location>
</feature>
<dbReference type="AlphaFoldDB" id="A0A1S2M2R9"/>
<keyword evidence="10" id="KW-1185">Reference proteome</keyword>
<dbReference type="GO" id="GO:0005886">
    <property type="term" value="C:plasma membrane"/>
    <property type="evidence" value="ECO:0007669"/>
    <property type="project" value="UniProtKB-SubCell"/>
</dbReference>
<dbReference type="EMBL" id="MLQS01000022">
    <property type="protein sequence ID" value="OIJ19039.1"/>
    <property type="molecule type" value="Genomic_DNA"/>
</dbReference>
<evidence type="ECO:0000256" key="2">
    <source>
        <dbReference type="ARBA" id="ARBA00007935"/>
    </source>
</evidence>
<dbReference type="Pfam" id="PF01032">
    <property type="entry name" value="FecCD"/>
    <property type="match status" value="1"/>
</dbReference>
<feature type="transmembrane region" description="Helical" evidence="8">
    <location>
        <begin position="327"/>
        <end position="347"/>
    </location>
</feature>
<dbReference type="STRING" id="472963.BKP45_14380"/>
<evidence type="ECO:0000256" key="6">
    <source>
        <dbReference type="ARBA" id="ARBA00022989"/>
    </source>
</evidence>
<keyword evidence="6 8" id="KW-1133">Transmembrane helix</keyword>
<dbReference type="RefSeq" id="WP_071390388.1">
    <property type="nucleotide sequence ID" value="NZ_MLQS01000022.1"/>
</dbReference>
<keyword evidence="4" id="KW-1003">Cell membrane</keyword>
<keyword evidence="3" id="KW-0813">Transport</keyword>
<feature type="transmembrane region" description="Helical" evidence="8">
    <location>
        <begin position="259"/>
        <end position="286"/>
    </location>
</feature>
<keyword evidence="5 8" id="KW-0812">Transmembrane</keyword>
<gene>
    <name evidence="9" type="ORF">BKP45_14380</name>
</gene>
<evidence type="ECO:0000256" key="7">
    <source>
        <dbReference type="ARBA" id="ARBA00023136"/>
    </source>
</evidence>
<evidence type="ECO:0000256" key="5">
    <source>
        <dbReference type="ARBA" id="ARBA00022692"/>
    </source>
</evidence>
<feature type="transmembrane region" description="Helical" evidence="8">
    <location>
        <begin position="213"/>
        <end position="234"/>
    </location>
</feature>
<evidence type="ECO:0000256" key="1">
    <source>
        <dbReference type="ARBA" id="ARBA00004651"/>
    </source>
</evidence>
<feature type="transmembrane region" description="Helical" evidence="8">
    <location>
        <begin position="32"/>
        <end position="57"/>
    </location>
</feature>
<organism evidence="9 10">
    <name type="scientific">Anaerobacillus alkalidiazotrophicus</name>
    <dbReference type="NCBI Taxonomy" id="472963"/>
    <lineage>
        <taxon>Bacteria</taxon>
        <taxon>Bacillati</taxon>
        <taxon>Bacillota</taxon>
        <taxon>Bacilli</taxon>
        <taxon>Bacillales</taxon>
        <taxon>Bacillaceae</taxon>
        <taxon>Anaerobacillus</taxon>
    </lineage>
</organism>
<keyword evidence="7 8" id="KW-0472">Membrane</keyword>
<feature type="transmembrane region" description="Helical" evidence="8">
    <location>
        <begin position="83"/>
        <end position="103"/>
    </location>
</feature>
<evidence type="ECO:0000256" key="3">
    <source>
        <dbReference type="ARBA" id="ARBA00022448"/>
    </source>
</evidence>
<comment type="caution">
    <text evidence="9">The sequence shown here is derived from an EMBL/GenBank/DDBJ whole genome shotgun (WGS) entry which is preliminary data.</text>
</comment>
<evidence type="ECO:0000313" key="10">
    <source>
        <dbReference type="Proteomes" id="UP000180057"/>
    </source>
</evidence>
<evidence type="ECO:0000256" key="4">
    <source>
        <dbReference type="ARBA" id="ARBA00022475"/>
    </source>
</evidence>
<dbReference type="FunFam" id="1.10.3470.10:FF:000001">
    <property type="entry name" value="Vitamin B12 ABC transporter permease BtuC"/>
    <property type="match status" value="1"/>
</dbReference>
<dbReference type="GO" id="GO:0033214">
    <property type="term" value="P:siderophore-iron import into cell"/>
    <property type="evidence" value="ECO:0007669"/>
    <property type="project" value="TreeGrafter"/>
</dbReference>
<feature type="transmembrane region" description="Helical" evidence="8">
    <location>
        <begin position="115"/>
        <end position="134"/>
    </location>
</feature>
<dbReference type="GO" id="GO:0022857">
    <property type="term" value="F:transmembrane transporter activity"/>
    <property type="evidence" value="ECO:0007669"/>
    <property type="project" value="InterPro"/>
</dbReference>
<evidence type="ECO:0000313" key="9">
    <source>
        <dbReference type="EMBL" id="OIJ19039.1"/>
    </source>
</evidence>
<feature type="transmembrane region" description="Helical" evidence="8">
    <location>
        <begin position="171"/>
        <end position="193"/>
    </location>
</feature>
<name>A0A1S2M2R9_9BACI</name>
<dbReference type="PANTHER" id="PTHR30472">
    <property type="entry name" value="FERRIC ENTEROBACTIN TRANSPORT SYSTEM PERMEASE PROTEIN"/>
    <property type="match status" value="1"/>
</dbReference>
<dbReference type="Proteomes" id="UP000180057">
    <property type="component" value="Unassembled WGS sequence"/>
</dbReference>
<feature type="transmembrane region" description="Helical" evidence="8">
    <location>
        <begin position="140"/>
        <end position="159"/>
    </location>
</feature>
<reference evidence="9 10" key="1">
    <citation type="submission" date="2016-10" db="EMBL/GenBank/DDBJ databases">
        <title>Draft genome sequences of four alkaliphilic bacteria belonging to the Anaerobacillus genus.</title>
        <authorList>
            <person name="Bassil N.M."/>
            <person name="Lloyd J.R."/>
        </authorList>
    </citation>
    <scope>NUCLEOTIDE SEQUENCE [LARGE SCALE GENOMIC DNA]</scope>
    <source>
        <strain evidence="9 10">DSM 22531</strain>
    </source>
</reference>
<dbReference type="InterPro" id="IPR000522">
    <property type="entry name" value="ABC_transptr_permease_BtuC"/>
</dbReference>
<comment type="similarity">
    <text evidence="2">Belongs to the binding-protein-dependent transport system permease family. FecCD subfamily.</text>
</comment>
<dbReference type="PANTHER" id="PTHR30472:SF68">
    <property type="entry name" value="FERRICHROME TRANSPORT SYSTEM PERMEASE PROTEIN FHUB"/>
    <property type="match status" value="1"/>
</dbReference>